<organism evidence="2 3">
    <name type="scientific">Adineta steineri</name>
    <dbReference type="NCBI Taxonomy" id="433720"/>
    <lineage>
        <taxon>Eukaryota</taxon>
        <taxon>Metazoa</taxon>
        <taxon>Spiralia</taxon>
        <taxon>Gnathifera</taxon>
        <taxon>Rotifera</taxon>
        <taxon>Eurotatoria</taxon>
        <taxon>Bdelloidea</taxon>
        <taxon>Adinetida</taxon>
        <taxon>Adinetidae</taxon>
        <taxon>Adineta</taxon>
    </lineage>
</organism>
<dbReference type="SUPFAM" id="SSF52833">
    <property type="entry name" value="Thioredoxin-like"/>
    <property type="match status" value="1"/>
</dbReference>
<evidence type="ECO:0000313" key="2">
    <source>
        <dbReference type="EMBL" id="CAF1545792.1"/>
    </source>
</evidence>
<dbReference type="AlphaFoldDB" id="A0A815WVT5"/>
<dbReference type="PROSITE" id="PS50404">
    <property type="entry name" value="GST_NTER"/>
    <property type="match status" value="1"/>
</dbReference>
<dbReference type="Proteomes" id="UP000663845">
    <property type="component" value="Unassembled WGS sequence"/>
</dbReference>
<evidence type="ECO:0000313" key="3">
    <source>
        <dbReference type="Proteomes" id="UP000663845"/>
    </source>
</evidence>
<sequence>MTNIPFESKEIALRKLEHVTDEYSQINPFKKVPVISDSGFIL</sequence>
<dbReference type="Pfam" id="PF02798">
    <property type="entry name" value="GST_N"/>
    <property type="match status" value="1"/>
</dbReference>
<name>A0A815WVT5_9BILA</name>
<feature type="non-terminal residue" evidence="2">
    <location>
        <position position="42"/>
    </location>
</feature>
<feature type="domain" description="GST N-terminal" evidence="1">
    <location>
        <begin position="1"/>
        <end position="42"/>
    </location>
</feature>
<dbReference type="EMBL" id="CAJNOG010004865">
    <property type="protein sequence ID" value="CAF1545792.1"/>
    <property type="molecule type" value="Genomic_DNA"/>
</dbReference>
<proteinExistence type="predicted"/>
<evidence type="ECO:0000259" key="1">
    <source>
        <dbReference type="PROSITE" id="PS50404"/>
    </source>
</evidence>
<dbReference type="InterPro" id="IPR004045">
    <property type="entry name" value="Glutathione_S-Trfase_N"/>
</dbReference>
<comment type="caution">
    <text evidence="2">The sequence shown here is derived from an EMBL/GenBank/DDBJ whole genome shotgun (WGS) entry which is preliminary data.</text>
</comment>
<reference evidence="2" key="1">
    <citation type="submission" date="2021-02" db="EMBL/GenBank/DDBJ databases">
        <authorList>
            <person name="Nowell W R."/>
        </authorList>
    </citation>
    <scope>NUCLEOTIDE SEQUENCE</scope>
</reference>
<gene>
    <name evidence="2" type="ORF">JYZ213_LOCUS45983</name>
</gene>
<protein>
    <recommendedName>
        <fullName evidence="1">GST N-terminal domain-containing protein</fullName>
    </recommendedName>
</protein>
<accession>A0A815WVT5</accession>
<dbReference type="InterPro" id="IPR036249">
    <property type="entry name" value="Thioredoxin-like_sf"/>
</dbReference>
<dbReference type="Gene3D" id="3.40.30.10">
    <property type="entry name" value="Glutaredoxin"/>
    <property type="match status" value="1"/>
</dbReference>